<evidence type="ECO:0000313" key="6">
    <source>
        <dbReference type="MGI" id="MGI:1298375"/>
    </source>
</evidence>
<feature type="region of interest" description="Disordered" evidence="3">
    <location>
        <begin position="396"/>
        <end position="442"/>
    </location>
</feature>
<reference evidence="5" key="7">
    <citation type="journal article" date="2005" name="Science">
        <title>The Transcriptional Landscape of the Mammalian Genome.</title>
        <authorList>
            <consortium name="The FANTOM Consortium"/>
            <consortium name="Riken Genome Exploration Research Group and Genome Science Group (Genome Network Project Core Group)"/>
        </authorList>
    </citation>
    <scope>NUCLEOTIDE SEQUENCE</scope>
    <source>
        <strain evidence="5">NOD</strain>
    </source>
</reference>
<evidence type="ECO:0000256" key="2">
    <source>
        <dbReference type="ARBA" id="ARBA00023242"/>
    </source>
</evidence>
<reference evidence="5" key="2">
    <citation type="journal article" date="2000" name="Genome Res.">
        <title>Normalization and subtraction of cap-trapper-selected cDNAs to prepare full-length cDNA libraries for rapid discovery of new genes.</title>
        <authorList>
            <person name="Carninci P."/>
            <person name="Shibata Y."/>
            <person name="Hayatsu N."/>
            <person name="Sugahara Y."/>
            <person name="Shibata K."/>
            <person name="Itoh M."/>
            <person name="Konno H."/>
            <person name="Okazaki Y."/>
            <person name="Muramatsu M."/>
            <person name="Hayashizaki Y."/>
        </authorList>
    </citation>
    <scope>NUCLEOTIDE SEQUENCE</scope>
    <source>
        <strain evidence="5">NOD</strain>
    </source>
</reference>
<feature type="compositionally biased region" description="Acidic residues" evidence="3">
    <location>
        <begin position="593"/>
        <end position="606"/>
    </location>
</feature>
<feature type="compositionally biased region" description="Polar residues" evidence="3">
    <location>
        <begin position="480"/>
        <end position="500"/>
    </location>
</feature>
<reference evidence="5" key="6">
    <citation type="submission" date="2004-04" db="EMBL/GenBank/DDBJ databases">
        <authorList>
            <person name="Arakawa T."/>
            <person name="Carninci P."/>
            <person name="Fukuda S."/>
            <person name="Hashizume W."/>
            <person name="Hayashida K."/>
            <person name="Hori F."/>
            <person name="Iida J."/>
            <person name="Imamura K."/>
            <person name="Imotani K."/>
            <person name="Itoh M."/>
            <person name="Kanagawa S."/>
            <person name="Kawai J."/>
            <person name="Kojima M."/>
            <person name="Konno H."/>
            <person name="Murata M."/>
            <person name="Nakamura M."/>
            <person name="Ninomiya N."/>
            <person name="Nishiyori H."/>
            <person name="Nomura K."/>
            <person name="Ohno M."/>
            <person name="Sakazume N."/>
            <person name="Sano H."/>
            <person name="Sasaki D."/>
            <person name="Shibata K."/>
            <person name="Shiraki T."/>
            <person name="Tagami M."/>
            <person name="Tagami Y."/>
            <person name="Waki K."/>
            <person name="Watahiki A."/>
            <person name="Muramatsu M."/>
            <person name="Hayashizaki Y."/>
        </authorList>
    </citation>
    <scope>NUCLEOTIDE SEQUENCE</scope>
    <source>
        <strain evidence="5">NOD</strain>
    </source>
</reference>
<comment type="subcellular location">
    <subcellularLocation>
        <location evidence="1">Nucleus</location>
    </subcellularLocation>
</comment>
<reference evidence="5" key="1">
    <citation type="journal article" date="1999" name="Methods Enzymol.">
        <title>High-efficiency full-length cDNA cloning.</title>
        <authorList>
            <person name="Carninci P."/>
            <person name="Hayashizaki Y."/>
        </authorList>
    </citation>
    <scope>NUCLEOTIDE SEQUENCE</scope>
    <source>
        <strain evidence="5">NOD</strain>
    </source>
</reference>
<reference evidence="5" key="5">
    <citation type="journal article" date="2002" name="Nature">
        <title>Analysis of the mouse transcriptome based on functional annotation of 60,770 full-length cDNAs.</title>
        <authorList>
            <consortium name="The FANTOM Consortium and the RIKEN Genome Exploration Research Group Phase I and II Team"/>
        </authorList>
    </citation>
    <scope>NUCLEOTIDE SEQUENCE</scope>
    <source>
        <strain evidence="5">NOD</strain>
    </source>
</reference>
<feature type="compositionally biased region" description="Polar residues" evidence="3">
    <location>
        <begin position="336"/>
        <end position="347"/>
    </location>
</feature>
<feature type="domain" description="Calcineurin-binding protein cabin-1 MEF2-binding" evidence="4">
    <location>
        <begin position="542"/>
        <end position="576"/>
    </location>
</feature>
<dbReference type="CDD" id="cd13839">
    <property type="entry name" value="MEF2_binding"/>
    <property type="match status" value="1"/>
</dbReference>
<dbReference type="InterPro" id="IPR033053">
    <property type="entry name" value="Hir3/CABIN1"/>
</dbReference>
<feature type="compositionally biased region" description="Low complexity" evidence="3">
    <location>
        <begin position="238"/>
        <end position="250"/>
    </location>
</feature>
<dbReference type="GO" id="GO:0006325">
    <property type="term" value="P:chromatin organization"/>
    <property type="evidence" value="ECO:0007669"/>
    <property type="project" value="InterPro"/>
</dbReference>
<keyword evidence="2" id="KW-0539">Nucleus</keyword>
<dbReference type="GO" id="GO:0005634">
    <property type="term" value="C:nucleus"/>
    <property type="evidence" value="ECO:0007669"/>
    <property type="project" value="UniProtKB-SubCell"/>
</dbReference>
<name>Q3TDW4_MOUSE</name>
<feature type="compositionally biased region" description="Gly residues" evidence="3">
    <location>
        <begin position="134"/>
        <end position="144"/>
    </location>
</feature>
<feature type="region of interest" description="Disordered" evidence="3">
    <location>
        <begin position="480"/>
        <end position="552"/>
    </location>
</feature>
<reference evidence="5" key="3">
    <citation type="journal article" date="2000" name="Genome Res.">
        <title>RIKEN integrated sequence analysis (RISA) system--384-format sequencing pipeline with 384 multicapillary sequencer.</title>
        <authorList>
            <person name="Shibata K."/>
            <person name="Itoh M."/>
            <person name="Aizawa K."/>
            <person name="Nagaoka S."/>
            <person name="Sasaki N."/>
            <person name="Carninci P."/>
            <person name="Konno H."/>
            <person name="Akiyama J."/>
            <person name="Nishi K."/>
            <person name="Kitsunai T."/>
            <person name="Tashiro H."/>
            <person name="Itoh M."/>
            <person name="Sumi N."/>
            <person name="Ishii Y."/>
            <person name="Nakamura S."/>
            <person name="Hazama M."/>
            <person name="Nishine T."/>
            <person name="Harada A."/>
            <person name="Yamamoto R."/>
            <person name="Matsumoto H."/>
            <person name="Sakaguchi S."/>
            <person name="Ikegami T."/>
            <person name="Kashiwagi K."/>
            <person name="Fujiwake S."/>
            <person name="Inoue K."/>
            <person name="Togawa Y."/>
            <person name="Izawa M."/>
            <person name="Ohara E."/>
            <person name="Watahiki M."/>
            <person name="Yoneda Y."/>
            <person name="Ishikawa T."/>
            <person name="Ozawa K."/>
            <person name="Tanaka T."/>
            <person name="Matsuura S."/>
            <person name="Kawai J."/>
            <person name="Okazaki Y."/>
            <person name="Muramatsu M."/>
            <person name="Inoue Y."/>
            <person name="Kira A."/>
            <person name="Hayashizaki Y."/>
        </authorList>
    </citation>
    <scope>NUCLEOTIDE SEQUENCE</scope>
    <source>
        <strain evidence="5">NOD</strain>
    </source>
</reference>
<feature type="compositionally biased region" description="Basic and acidic residues" evidence="3">
    <location>
        <begin position="203"/>
        <end position="213"/>
    </location>
</feature>
<dbReference type="EMBL" id="AK169961">
    <property type="protein sequence ID" value="BAE41484.1"/>
    <property type="molecule type" value="mRNA"/>
</dbReference>
<dbReference type="AGR" id="MGI:1298375"/>
<accession>Q3TDW4</accession>
<dbReference type="PeptideAtlas" id="Q3TDW4"/>
<dbReference type="AlphaFoldDB" id="Q3TDW4"/>
<feature type="region of interest" description="Disordered" evidence="3">
    <location>
        <begin position="87"/>
        <end position="274"/>
    </location>
</feature>
<feature type="region of interest" description="Disordered" evidence="3">
    <location>
        <begin position="583"/>
        <end position="606"/>
    </location>
</feature>
<organism evidence="5">
    <name type="scientific">Mus musculus</name>
    <name type="common">Mouse</name>
    <dbReference type="NCBI Taxonomy" id="10090"/>
    <lineage>
        <taxon>Eukaryota</taxon>
        <taxon>Metazoa</taxon>
        <taxon>Chordata</taxon>
        <taxon>Craniata</taxon>
        <taxon>Vertebrata</taxon>
        <taxon>Euteleostomi</taxon>
        <taxon>Mammalia</taxon>
        <taxon>Eutheria</taxon>
        <taxon>Euarchontoglires</taxon>
        <taxon>Glires</taxon>
        <taxon>Rodentia</taxon>
        <taxon>Myomorpha</taxon>
        <taxon>Muroidea</taxon>
        <taxon>Muridae</taxon>
        <taxon>Murinae</taxon>
        <taxon>Mus</taxon>
        <taxon>Mus</taxon>
    </lineage>
</organism>
<proteinExistence type="evidence at transcript level"/>
<protein>
    <recommendedName>
        <fullName evidence="4">Calcineurin-binding protein cabin-1 MEF2-binding domain-containing protein</fullName>
    </recommendedName>
</protein>
<dbReference type="MGI" id="MGI:1298375">
    <property type="gene designation" value="Cabin1"/>
</dbReference>
<dbReference type="PANTHER" id="PTHR15502">
    <property type="entry name" value="CALCINEURIN-BINDING PROTEIN CABIN 1-RELATED"/>
    <property type="match status" value="1"/>
</dbReference>
<sequence length="606" mass="65226">MGIWRIPVDEIDRPGSFAWHMNRSIVLLLKVLAQLRDHSTLLKVSSMLQRTPDQGKKYLRDADRQVLAQRAFILTVKVLEDTLSELAEGSEHPGSKACGLSGARMTTDVSHKASPEDGQESPQHPKKLPLADGSGPGPEPGGRMGPLNQLPVVTDIRDNTDQGGEQKDKESPQVGPTEPMDTSEAAGRHSDLEQTSRLLPGRPPRDRGPESRSAELSLEELSISTRQQPAPLAPSPAAPTTTAAPTTMAARGAGHSEEAPPRPNRKRKLLEDTESGKTLLLDAYRVWQQGQKGMAYDLSRIEKIMSETYMLIKQVDEETALEQAVKFCQVHLGAATQRQASGDTPTTPKHPKDSRENFFPATVVPTVPDPTAPDALQRPSDSHLKPVLATVITCPPSASASIPDLSTDPGIPRPHRPETTPSRAPLSPEGEEASGVTEGTSILPQEPRYSHQIKMAATGHLAEQHCWPVEVACQTGAEPTCSQASSTKVPSSGSTQTAESHQGKTESSRAKSRLLPNMPKLVIPSATTKSPPEITVTPPTPTLLSPKGSISEETKQKLKSAILSAQSAANVRKESLCQPALEVLETSSQESSLESETDEDDDFMDV</sequence>
<feature type="region of interest" description="Disordered" evidence="3">
    <location>
        <begin position="335"/>
        <end position="357"/>
    </location>
</feature>
<dbReference type="Pfam" id="PF09047">
    <property type="entry name" value="MEF2_binding"/>
    <property type="match status" value="1"/>
</dbReference>
<reference evidence="5" key="8">
    <citation type="journal article" date="2005" name="Science">
        <title>Antisense Transcription in the Mammalian Transcriptome.</title>
        <authorList>
            <consortium name="RIKEN Genome Exploration Research Group and Genome Science Group (Genome Network Project Core Group) and the FANTOM Consortium"/>
        </authorList>
    </citation>
    <scope>NUCLEOTIDE SEQUENCE</scope>
    <source>
        <strain evidence="5">NOD</strain>
    </source>
</reference>
<reference evidence="5" key="4">
    <citation type="journal article" date="2001" name="Nature">
        <title>Functional annotation of a full-length mouse cDNA collection.</title>
        <authorList>
            <consortium name="The RIKEN Genome Exploration Research Group Phase II Team and the FANTOM Consortium"/>
        </authorList>
    </citation>
    <scope>NUCLEOTIDE SEQUENCE</scope>
    <source>
        <strain evidence="5">NOD</strain>
    </source>
</reference>
<feature type="compositionally biased region" description="Basic and acidic residues" evidence="3">
    <location>
        <begin position="155"/>
        <end position="171"/>
    </location>
</feature>
<evidence type="ECO:0000256" key="3">
    <source>
        <dbReference type="SAM" id="MobiDB-lite"/>
    </source>
</evidence>
<dbReference type="UCSC" id="uc007fqu.1">
    <property type="organism name" value="mouse"/>
</dbReference>
<evidence type="ECO:0000256" key="1">
    <source>
        <dbReference type="ARBA" id="ARBA00004123"/>
    </source>
</evidence>
<evidence type="ECO:0000313" key="5">
    <source>
        <dbReference type="EMBL" id="BAE41484.1"/>
    </source>
</evidence>
<dbReference type="PANTHER" id="PTHR15502:SF7">
    <property type="entry name" value="CALCINEURIN-BINDING PROTEIN CABIN-1"/>
    <property type="match status" value="1"/>
</dbReference>
<dbReference type="InterPro" id="IPR015134">
    <property type="entry name" value="MEF2-bd"/>
</dbReference>
<gene>
    <name evidence="6" type="primary">Cabin1</name>
</gene>
<evidence type="ECO:0000259" key="4">
    <source>
        <dbReference type="Pfam" id="PF09047"/>
    </source>
</evidence>